<dbReference type="Pfam" id="PF01321">
    <property type="entry name" value="Creatinase_N"/>
    <property type="match status" value="1"/>
</dbReference>
<name>Q5KVW0_GEOKA</name>
<evidence type="ECO:0000313" key="2">
    <source>
        <dbReference type="EMBL" id="BAD77176.1"/>
    </source>
</evidence>
<dbReference type="STRING" id="235909.GK2891"/>
<accession>Q5KVW0</accession>
<dbReference type="KEGG" id="gka:GK2891"/>
<gene>
    <name evidence="2" type="ordered locus">GK2891</name>
</gene>
<evidence type="ECO:0000259" key="1">
    <source>
        <dbReference type="Pfam" id="PF01321"/>
    </source>
</evidence>
<organism evidence="2 3">
    <name type="scientific">Geobacillus kaustophilus (strain HTA426)</name>
    <dbReference type="NCBI Taxonomy" id="235909"/>
    <lineage>
        <taxon>Bacteria</taxon>
        <taxon>Bacillati</taxon>
        <taxon>Bacillota</taxon>
        <taxon>Bacilli</taxon>
        <taxon>Bacillales</taxon>
        <taxon>Anoxybacillaceae</taxon>
        <taxon>Geobacillus</taxon>
        <taxon>Geobacillus thermoleovorans group</taxon>
    </lineage>
</organism>
<dbReference type="Gene3D" id="3.40.350.10">
    <property type="entry name" value="Creatinase/prolidase N-terminal domain"/>
    <property type="match status" value="1"/>
</dbReference>
<feature type="domain" description="Creatinase N-terminal" evidence="1">
    <location>
        <begin position="7"/>
        <end position="49"/>
    </location>
</feature>
<dbReference type="Proteomes" id="UP000001172">
    <property type="component" value="Chromosome"/>
</dbReference>
<proteinExistence type="predicted"/>
<dbReference type="EMBL" id="BA000043">
    <property type="protein sequence ID" value="BAD77176.1"/>
    <property type="molecule type" value="Genomic_DNA"/>
</dbReference>
<dbReference type="AlphaFoldDB" id="Q5KVW0"/>
<dbReference type="HOGENOM" id="CLU_3099254_0_0_9"/>
<keyword evidence="3" id="KW-1185">Reference proteome</keyword>
<reference evidence="2 3" key="1">
    <citation type="journal article" date="2004" name="Nucleic Acids Res.">
        <title>Thermoadaptation trait revealed by the genome sequence of thermophilic Geobacillus kaustophilus.</title>
        <authorList>
            <person name="Takami H."/>
            <person name="Takaki Y."/>
            <person name="Chee G.J."/>
            <person name="Nishi S."/>
            <person name="Shimamura S."/>
            <person name="Suzuki H."/>
            <person name="Matsui S."/>
            <person name="Uchiyama I."/>
        </authorList>
    </citation>
    <scope>NUCLEOTIDE SEQUENCE [LARGE SCALE GENOMIC DNA]</scope>
    <source>
        <strain evidence="2 3">HTA426</strain>
    </source>
</reference>
<protein>
    <recommendedName>
        <fullName evidence="1">Creatinase N-terminal domain-containing protein</fullName>
    </recommendedName>
</protein>
<sequence length="51" mass="5876">MDVHIQRIKKTQTILENNGWEALVASSPSNFFYFTGSWLDSHERLQAIVPV</sequence>
<dbReference type="RefSeq" id="WP_011232363.1">
    <property type="nucleotide sequence ID" value="NC_006510.1"/>
</dbReference>
<evidence type="ECO:0000313" key="3">
    <source>
        <dbReference type="Proteomes" id="UP000001172"/>
    </source>
</evidence>
<dbReference type="InterPro" id="IPR000587">
    <property type="entry name" value="Creatinase_N"/>
</dbReference>
<dbReference type="InterPro" id="IPR029149">
    <property type="entry name" value="Creatin/AminoP/Spt16_N"/>
</dbReference>
<dbReference type="SUPFAM" id="SSF53092">
    <property type="entry name" value="Creatinase/prolidase N-terminal domain"/>
    <property type="match status" value="1"/>
</dbReference>